<comment type="caution">
    <text evidence="1">The sequence shown here is derived from an EMBL/GenBank/DDBJ whole genome shotgun (WGS) entry which is preliminary data.</text>
</comment>
<protein>
    <submittedName>
        <fullName evidence="1">Uncharacterized protein</fullName>
    </submittedName>
</protein>
<reference evidence="1 2" key="1">
    <citation type="journal article" date="2021" name="Plant Biotechnol. J.">
        <title>Multi-omics assisted identification of the key and species-specific regulatory components of drought-tolerant mechanisms in Gossypium stocksii.</title>
        <authorList>
            <person name="Yu D."/>
            <person name="Ke L."/>
            <person name="Zhang D."/>
            <person name="Wu Y."/>
            <person name="Sun Y."/>
            <person name="Mei J."/>
            <person name="Sun J."/>
            <person name="Sun Y."/>
        </authorList>
    </citation>
    <scope>NUCLEOTIDE SEQUENCE [LARGE SCALE GENOMIC DNA]</scope>
    <source>
        <strain evidence="2">cv. E1</strain>
        <tissue evidence="1">Leaf</tissue>
    </source>
</reference>
<gene>
    <name evidence="1" type="ORF">J1N35_022337</name>
</gene>
<name>A0A9D3VH04_9ROSI</name>
<dbReference type="AlphaFoldDB" id="A0A9D3VH04"/>
<dbReference type="EMBL" id="JAIQCV010000007">
    <property type="protein sequence ID" value="KAH1082576.1"/>
    <property type="molecule type" value="Genomic_DNA"/>
</dbReference>
<proteinExistence type="predicted"/>
<accession>A0A9D3VH04</accession>
<dbReference type="Proteomes" id="UP000828251">
    <property type="component" value="Unassembled WGS sequence"/>
</dbReference>
<evidence type="ECO:0000313" key="1">
    <source>
        <dbReference type="EMBL" id="KAH1082576.1"/>
    </source>
</evidence>
<evidence type="ECO:0000313" key="2">
    <source>
        <dbReference type="Proteomes" id="UP000828251"/>
    </source>
</evidence>
<sequence>MCRLELVPHGNGQWLRFGFLLGSASDRGFGCSGLASIVCVRKMTHLDRTKTAKVFASPTANERNRLESHKAMRIGNELSSLTVPHVVPPTTIAYISSVELESSGNQIYQAIHSNLAYEWKKNAHKG</sequence>
<organism evidence="1 2">
    <name type="scientific">Gossypium stocksii</name>
    <dbReference type="NCBI Taxonomy" id="47602"/>
    <lineage>
        <taxon>Eukaryota</taxon>
        <taxon>Viridiplantae</taxon>
        <taxon>Streptophyta</taxon>
        <taxon>Embryophyta</taxon>
        <taxon>Tracheophyta</taxon>
        <taxon>Spermatophyta</taxon>
        <taxon>Magnoliopsida</taxon>
        <taxon>eudicotyledons</taxon>
        <taxon>Gunneridae</taxon>
        <taxon>Pentapetalae</taxon>
        <taxon>rosids</taxon>
        <taxon>malvids</taxon>
        <taxon>Malvales</taxon>
        <taxon>Malvaceae</taxon>
        <taxon>Malvoideae</taxon>
        <taxon>Gossypium</taxon>
    </lineage>
</organism>
<keyword evidence="2" id="KW-1185">Reference proteome</keyword>